<keyword evidence="1" id="KW-0175">Coiled coil</keyword>
<feature type="compositionally biased region" description="Acidic residues" evidence="2">
    <location>
        <begin position="826"/>
        <end position="841"/>
    </location>
</feature>
<feature type="compositionally biased region" description="Gly residues" evidence="2">
    <location>
        <begin position="813"/>
        <end position="824"/>
    </location>
</feature>
<evidence type="ECO:0000313" key="4">
    <source>
        <dbReference type="Proteomes" id="UP000595566"/>
    </source>
</evidence>
<gene>
    <name evidence="3" type="ORF">immuto26A_192</name>
</gene>
<protein>
    <submittedName>
        <fullName evidence="3">Uncharacterized protein</fullName>
    </submittedName>
</protein>
<proteinExistence type="predicted"/>
<keyword evidence="4" id="KW-1185">Reference proteome</keyword>
<dbReference type="Proteomes" id="UP000595566">
    <property type="component" value="Segment"/>
</dbReference>
<evidence type="ECO:0000256" key="2">
    <source>
        <dbReference type="SAM" id="MobiDB-lite"/>
    </source>
</evidence>
<organism evidence="3 4">
    <name type="scientific">Flavobacterium phage vB_FspM_immuto_2-6A</name>
    <dbReference type="NCBI Taxonomy" id="2801477"/>
    <lineage>
        <taxon>Viruses</taxon>
        <taxon>Duplodnaviria</taxon>
        <taxon>Heunggongvirae</taxon>
        <taxon>Uroviricota</taxon>
        <taxon>Caudoviricetes</taxon>
        <taxon>Immutovirus</taxon>
        <taxon>Immutovirus immuto</taxon>
    </lineage>
</organism>
<sequence length="841" mass="94006">MKKLIRIVEAGEKTAFIQTKKGEKKTIEYKKDDELTSLKDNQDIAKIDTADGKRIKEEVRKYTTQESAAVGKAVAKSLVKVLRAQGDEISKLKLTGIGVDKFNIHVEYGNDKGVDTFKFDLNPEGTAIILDLGSEPMELVDFVITQGNTVSLPTPELEDKLSDAMKKYVGEPTDAEYDDMAAIQEPTDPSQFAKELNEKLDPVGKEDKEKIKQIKSAIQKGDKSYDVTYTDGSTAKISVSHDDWDSINNKYGKLNEEKEIVGQELVDYIMKKWDWSEEKTLKFLADKLGNRQAVDETETLEGGIDQGGDLDVGHQDNEPAMLKSDVYRIAKMAAMLYKQLNNYDNMGGEVDFPHWWQAKIIKAYDYLQSAYGYLDGEEKTAAIDSMMNENEIDNSDYAMKIRALKSKASQPEPSRGIDYDEALTLRGMKAEIEAEIAQLYIDMEQEAEPEGGPIADRYGNELNKLEDRLYKITKQLRDYDMNESVNEGRVLKGLVDGKPTYIIDYEGQEMRIKGEDWPNFKKMIQLKESLNEDDYLQPDDESSMAKAQLRSIQSNASKMIDLLGDDDQLDAWVQAKLTKAEDYLDSAAGYTESEKHRDQESSIIALALNEKKATHCGRCGHTHVKGTPCPRPFKNEALDAVGKEDSDINNDGKVDKTDKYLKNRRDTVSKKVSKSELKEIMLEAYIEVLQEEEGAVLETSTDEILGKFPTVKKAITSLFTKEYPEFVTDIRWVAPKPSTFAVDLKNGQSFNLKWMGKGFEAQIEGKKYYLDTLQDYQQALDKINDILKNGPISQGEEPGGEEFGADTAAPAGGDVGADFGGGEAPAGEEEAGAEPETPEAL</sequence>
<evidence type="ECO:0000313" key="3">
    <source>
        <dbReference type="EMBL" id="QQO91871.1"/>
    </source>
</evidence>
<feature type="coiled-coil region" evidence="1">
    <location>
        <begin position="455"/>
        <end position="482"/>
    </location>
</feature>
<evidence type="ECO:0000256" key="1">
    <source>
        <dbReference type="SAM" id="Coils"/>
    </source>
</evidence>
<dbReference type="EMBL" id="MW353175">
    <property type="protein sequence ID" value="QQO91871.1"/>
    <property type="molecule type" value="Genomic_DNA"/>
</dbReference>
<accession>A0A7T8ERJ1</accession>
<name>A0A7T8ERJ1_9CAUD</name>
<feature type="region of interest" description="Disordered" evidence="2">
    <location>
        <begin position="789"/>
        <end position="841"/>
    </location>
</feature>
<reference evidence="3 4" key="1">
    <citation type="submission" date="2020-12" db="EMBL/GenBank/DDBJ databases">
        <title>Dynamics of Baltic Sea phages driven by environmental changes.</title>
        <authorList>
            <person name="Hoetzinger M."/>
            <person name="Nilsson E."/>
            <person name="Holmfeldt K."/>
        </authorList>
    </citation>
    <scope>NUCLEOTIDE SEQUENCE [LARGE SCALE GENOMIC DNA]</scope>
</reference>